<dbReference type="EMBL" id="JACDTY010000002">
    <property type="protein sequence ID" value="MBA1139902.1"/>
    <property type="molecule type" value="Genomic_DNA"/>
</dbReference>
<keyword evidence="2" id="KW-1185">Reference proteome</keyword>
<sequence>MKVYRVEEMDNNTVRVTHTVEALTPFQAAIKAIGRDVRLRKDESNWIRVTETLTRAKQTRDGRVFEYSVGSYPAHG</sequence>
<dbReference type="RefSeq" id="WP_181056576.1">
    <property type="nucleotide sequence ID" value="NZ_JACDTY010000002.1"/>
</dbReference>
<reference evidence="1 2" key="1">
    <citation type="submission" date="2020-07" db="EMBL/GenBank/DDBJ databases">
        <title>Definition of the novel symbiovar canariense within Mesorhizobium novociceri, a new species of genus Mesorhizobium nodulating Cicer canariense in the Caldera de Taburiente National Park (La Palma, Canary Islands).</title>
        <authorList>
            <person name="Leon-Barrios M."/>
            <person name="Perez-Yepez J."/>
            <person name="Flores-Felix J.D."/>
            <person name="Ramirez-Baena M.H."/>
            <person name="Pulido-Suarez L."/>
            <person name="Igual J.M."/>
            <person name="Velazquez E."/>
            <person name="Peix A."/>
        </authorList>
    </citation>
    <scope>NUCLEOTIDE SEQUENCE [LARGE SCALE GENOMIC DNA]</scope>
    <source>
        <strain evidence="1 2">CCANP35</strain>
    </source>
</reference>
<gene>
    <name evidence="1" type="ORF">H0241_06485</name>
</gene>
<protein>
    <submittedName>
        <fullName evidence="1">Uncharacterized protein</fullName>
    </submittedName>
</protein>
<name>A0A838B1X0_9HYPH</name>
<proteinExistence type="predicted"/>
<dbReference type="AlphaFoldDB" id="A0A838B1X0"/>
<comment type="caution">
    <text evidence="1">The sequence shown here is derived from an EMBL/GenBank/DDBJ whole genome shotgun (WGS) entry which is preliminary data.</text>
</comment>
<dbReference type="Proteomes" id="UP000558284">
    <property type="component" value="Unassembled WGS sequence"/>
</dbReference>
<organism evidence="1 2">
    <name type="scientific">Mesorhizobium neociceri</name>
    <dbReference type="NCBI Taxonomy" id="1307853"/>
    <lineage>
        <taxon>Bacteria</taxon>
        <taxon>Pseudomonadati</taxon>
        <taxon>Pseudomonadota</taxon>
        <taxon>Alphaproteobacteria</taxon>
        <taxon>Hyphomicrobiales</taxon>
        <taxon>Phyllobacteriaceae</taxon>
        <taxon>Mesorhizobium</taxon>
    </lineage>
</organism>
<evidence type="ECO:0000313" key="1">
    <source>
        <dbReference type="EMBL" id="MBA1139902.1"/>
    </source>
</evidence>
<accession>A0A838B1X0</accession>
<evidence type="ECO:0000313" key="2">
    <source>
        <dbReference type="Proteomes" id="UP000558284"/>
    </source>
</evidence>